<accession>A0A4U9IQ31</accession>
<sequence>MHIPAVVFAHFYRVLEKLRKTAHTANVGNPNPE</sequence>
<protein>
    <submittedName>
        <fullName evidence="1">Uncharacterized protein</fullName>
    </submittedName>
</protein>
<organism evidence="1 2">
    <name type="scientific">Leclercia adecarboxylata</name>
    <dbReference type="NCBI Taxonomy" id="83655"/>
    <lineage>
        <taxon>Bacteria</taxon>
        <taxon>Pseudomonadati</taxon>
        <taxon>Pseudomonadota</taxon>
        <taxon>Gammaproteobacteria</taxon>
        <taxon>Enterobacterales</taxon>
        <taxon>Enterobacteriaceae</taxon>
        <taxon>Leclercia</taxon>
    </lineage>
</organism>
<evidence type="ECO:0000313" key="1">
    <source>
        <dbReference type="EMBL" id="VTP79360.1"/>
    </source>
</evidence>
<evidence type="ECO:0000313" key="2">
    <source>
        <dbReference type="Proteomes" id="UP000310719"/>
    </source>
</evidence>
<dbReference type="EMBL" id="LR590464">
    <property type="protein sequence ID" value="VTP79360.1"/>
    <property type="molecule type" value="Genomic_DNA"/>
</dbReference>
<proteinExistence type="predicted"/>
<gene>
    <name evidence="1" type="ORF">NCTC13032_06323</name>
</gene>
<dbReference type="AlphaFoldDB" id="A0A4U9IQ31"/>
<dbReference type="Proteomes" id="UP000310719">
    <property type="component" value="Chromosome"/>
</dbReference>
<name>A0A4U9IQ31_9ENTR</name>
<reference evidence="1 2" key="1">
    <citation type="submission" date="2019-05" db="EMBL/GenBank/DDBJ databases">
        <authorList>
            <consortium name="Pathogen Informatics"/>
        </authorList>
    </citation>
    <scope>NUCLEOTIDE SEQUENCE [LARGE SCALE GENOMIC DNA]</scope>
    <source>
        <strain evidence="1 2">NCTC13032</strain>
    </source>
</reference>